<protein>
    <submittedName>
        <fullName evidence="1">Unnamed protein product</fullName>
    </submittedName>
</protein>
<comment type="caution">
    <text evidence="1">The sequence shown here is derived from an EMBL/GenBank/DDBJ whole genome shotgun (WGS) entry which is preliminary data.</text>
</comment>
<gene>
    <name evidence="1" type="ORF">Amon02_000465600</name>
</gene>
<sequence length="625" mass="67586">MTSVHTHNHSNSTHSNSSSIIQRQGQVPMSHSRSSSNSIQASPPKLNQARMPSTHDTLVDTISQYGDPELLVKRHQSEDIISEEELLPEDESSFTHKTNGISSPSSTIPPHSAIPSVPVSAPTPSVKPTPFNFKKNDLLSQSNNTDSQSITTLHSGPGAAATDSSLKYENEQLRFQISELKSQLTEKDETIAKLKRRIQSMESILNDNTSGDDSSVYDENNTVLNPLDTPLQQHRAMDMSRSSSKQVNTDNIIQALTPAPQSQEQFQVPATPSDYAMRPSLSSSSIMLPERSERRMVSHQSQLSNASSNYSVSGPASQDVVSPAPSATGFKLQVNGRDSPVVLSPVGPSFTSSANHTAHNSRGAADDFDLTPTLSQVTQSLSEQLTFGSSPRKRSPSRTRFVFKNSTPTSTASIGPTVSPLRNTVNGSQPHIVDRELDFMPNSESNITLSNNNSAANSRTSSYSNNRHPSNGQAEPHYKSLTSPIKSESQYSVAELTSSPEPSKSSASSISTSAIKPQYVQYLRQPNATKLQPPPTPSRQTSNTSVQSPQENAGPRRTSSSPQFNTPSPTSLPVTPQNNKSFFNKEVESLRSEYSGVGNRALVDASPKQITSTTIDFPPTVTSSN</sequence>
<dbReference type="EMBL" id="BSXS01003247">
    <property type="protein sequence ID" value="GME80881.1"/>
    <property type="molecule type" value="Genomic_DNA"/>
</dbReference>
<name>A0ACB5T3Q9_AMBMO</name>
<reference evidence="1" key="1">
    <citation type="submission" date="2023-04" db="EMBL/GenBank/DDBJ databases">
        <title>Ambrosiozyma monospora NBRC 10751.</title>
        <authorList>
            <person name="Ichikawa N."/>
            <person name="Sato H."/>
            <person name="Tonouchi N."/>
        </authorList>
    </citation>
    <scope>NUCLEOTIDE SEQUENCE</scope>
    <source>
        <strain evidence="1">NBRC 10751</strain>
    </source>
</reference>
<organism evidence="1 2">
    <name type="scientific">Ambrosiozyma monospora</name>
    <name type="common">Yeast</name>
    <name type="synonym">Endomycopsis monosporus</name>
    <dbReference type="NCBI Taxonomy" id="43982"/>
    <lineage>
        <taxon>Eukaryota</taxon>
        <taxon>Fungi</taxon>
        <taxon>Dikarya</taxon>
        <taxon>Ascomycota</taxon>
        <taxon>Saccharomycotina</taxon>
        <taxon>Pichiomycetes</taxon>
        <taxon>Pichiales</taxon>
        <taxon>Pichiaceae</taxon>
        <taxon>Ambrosiozyma</taxon>
    </lineage>
</organism>
<proteinExistence type="predicted"/>
<evidence type="ECO:0000313" key="1">
    <source>
        <dbReference type="EMBL" id="GME80881.1"/>
    </source>
</evidence>
<accession>A0ACB5T3Q9</accession>
<evidence type="ECO:0000313" key="2">
    <source>
        <dbReference type="Proteomes" id="UP001165064"/>
    </source>
</evidence>
<keyword evidence="2" id="KW-1185">Reference proteome</keyword>
<dbReference type="Proteomes" id="UP001165064">
    <property type="component" value="Unassembled WGS sequence"/>
</dbReference>